<dbReference type="GO" id="GO:0003700">
    <property type="term" value="F:DNA-binding transcription factor activity"/>
    <property type="evidence" value="ECO:0007669"/>
    <property type="project" value="TreeGrafter"/>
</dbReference>
<organism evidence="6 7">
    <name type="scientific">Dermacoccus nishinomiyaensis</name>
    <dbReference type="NCBI Taxonomy" id="1274"/>
    <lineage>
        <taxon>Bacteria</taxon>
        <taxon>Bacillati</taxon>
        <taxon>Actinomycetota</taxon>
        <taxon>Actinomycetes</taxon>
        <taxon>Micrococcales</taxon>
        <taxon>Dermacoccaceae</taxon>
        <taxon>Dermacoccus</taxon>
    </lineage>
</organism>
<evidence type="ECO:0000313" key="6">
    <source>
        <dbReference type="EMBL" id="AIF41424.1"/>
    </source>
</evidence>
<dbReference type="PROSITE" id="PS01081">
    <property type="entry name" value="HTH_TETR_1"/>
    <property type="match status" value="1"/>
</dbReference>
<dbReference type="HOGENOM" id="CLU_069356_11_2_11"/>
<evidence type="ECO:0000259" key="5">
    <source>
        <dbReference type="PROSITE" id="PS50977"/>
    </source>
</evidence>
<dbReference type="KEGG" id="dni:HX89_11285"/>
<name>A0A075JHP0_9MICO</name>
<evidence type="ECO:0000256" key="1">
    <source>
        <dbReference type="ARBA" id="ARBA00023015"/>
    </source>
</evidence>
<feature type="domain" description="HTH tetR-type" evidence="5">
    <location>
        <begin position="15"/>
        <end position="75"/>
    </location>
</feature>
<dbReference type="Gene3D" id="1.10.357.10">
    <property type="entry name" value="Tetracycline Repressor, domain 2"/>
    <property type="match status" value="1"/>
</dbReference>
<dbReference type="PRINTS" id="PR00455">
    <property type="entry name" value="HTHTETR"/>
</dbReference>
<dbReference type="GeneID" id="41841673"/>
<keyword evidence="7" id="KW-1185">Reference proteome</keyword>
<gene>
    <name evidence="6" type="ORF">HX89_11285</name>
</gene>
<dbReference type="RefSeq" id="WP_038569182.1">
    <property type="nucleotide sequence ID" value="NZ_CP008889.1"/>
</dbReference>
<dbReference type="InterPro" id="IPR050109">
    <property type="entry name" value="HTH-type_TetR-like_transc_reg"/>
</dbReference>
<dbReference type="OrthoDB" id="70491at2"/>
<dbReference type="Pfam" id="PF21943">
    <property type="entry name" value="TetR_C_46"/>
    <property type="match status" value="1"/>
</dbReference>
<dbReference type="eggNOG" id="COG1309">
    <property type="taxonomic scope" value="Bacteria"/>
</dbReference>
<sequence>MEGMTTPRRTRMSGTQRREQLIDVGRRAFAEQGVAAATVEEIAAAAGVTKPVVYEHFGGKEGLYAVIVDRETRSFLDHIASALTDDGTPRELFERAVTAQLNYISANPDGFRVLIRDAPSWHSTGSLASLMSDIATKIENELSRVMSRREIDPRFAPIYAQMLIGMAALTGDWWIEHGQEFDATEMAAHMVNLGWNGLTGLDATPTLVAAAPVADGEPDVDNMVAPMDLGDDETDDDIA</sequence>
<dbReference type="InterPro" id="IPR054129">
    <property type="entry name" value="DesT_TetR_C"/>
</dbReference>
<evidence type="ECO:0000313" key="7">
    <source>
        <dbReference type="Proteomes" id="UP000027986"/>
    </source>
</evidence>
<dbReference type="InterPro" id="IPR001647">
    <property type="entry name" value="HTH_TetR"/>
</dbReference>
<dbReference type="PANTHER" id="PTHR30055">
    <property type="entry name" value="HTH-TYPE TRANSCRIPTIONAL REGULATOR RUTR"/>
    <property type="match status" value="1"/>
</dbReference>
<keyword evidence="1" id="KW-0805">Transcription regulation</keyword>
<dbReference type="PANTHER" id="PTHR30055:SF227">
    <property type="entry name" value="TRANSCRIPTIONAL REGULATORY PROTEIN (PROBABLY TETR-FAMILY)-RELATED"/>
    <property type="match status" value="1"/>
</dbReference>
<dbReference type="SUPFAM" id="SSF48498">
    <property type="entry name" value="Tetracyclin repressor-like, C-terminal domain"/>
    <property type="match status" value="1"/>
</dbReference>
<dbReference type="Proteomes" id="UP000027986">
    <property type="component" value="Chromosome"/>
</dbReference>
<dbReference type="Pfam" id="PF00440">
    <property type="entry name" value="TetR_N"/>
    <property type="match status" value="1"/>
</dbReference>
<dbReference type="AlphaFoldDB" id="A0A075JHP0"/>
<protein>
    <submittedName>
        <fullName evidence="6">TetR family transcriptional regulator</fullName>
    </submittedName>
</protein>
<dbReference type="PROSITE" id="PS50977">
    <property type="entry name" value="HTH_TETR_2"/>
    <property type="match status" value="1"/>
</dbReference>
<dbReference type="InterPro" id="IPR023772">
    <property type="entry name" value="DNA-bd_HTH_TetR-type_CS"/>
</dbReference>
<proteinExistence type="predicted"/>
<dbReference type="EMBL" id="CP008889">
    <property type="protein sequence ID" value="AIF41424.1"/>
    <property type="molecule type" value="Genomic_DNA"/>
</dbReference>
<evidence type="ECO:0000256" key="4">
    <source>
        <dbReference type="PROSITE-ProRule" id="PRU00335"/>
    </source>
</evidence>
<dbReference type="SUPFAM" id="SSF46689">
    <property type="entry name" value="Homeodomain-like"/>
    <property type="match status" value="1"/>
</dbReference>
<dbReference type="GO" id="GO:0000976">
    <property type="term" value="F:transcription cis-regulatory region binding"/>
    <property type="evidence" value="ECO:0007669"/>
    <property type="project" value="TreeGrafter"/>
</dbReference>
<dbReference type="InterPro" id="IPR009057">
    <property type="entry name" value="Homeodomain-like_sf"/>
</dbReference>
<evidence type="ECO:0000256" key="2">
    <source>
        <dbReference type="ARBA" id="ARBA00023125"/>
    </source>
</evidence>
<keyword evidence="2 4" id="KW-0238">DNA-binding</keyword>
<reference evidence="6 7" key="1">
    <citation type="submission" date="2014-07" db="EMBL/GenBank/DDBJ databases">
        <title>Genome Sequencing of Dermacoccus nishinomiyaensis.</title>
        <authorList>
            <person name="Hong K.W."/>
            <person name="Chan K.G."/>
        </authorList>
    </citation>
    <scope>NUCLEOTIDE SEQUENCE [LARGE SCALE GENOMIC DNA]</scope>
    <source>
        <strain evidence="6 7">M25</strain>
    </source>
</reference>
<dbReference type="InterPro" id="IPR036271">
    <property type="entry name" value="Tet_transcr_reg_TetR-rel_C_sf"/>
</dbReference>
<evidence type="ECO:0000256" key="3">
    <source>
        <dbReference type="ARBA" id="ARBA00023163"/>
    </source>
</evidence>
<feature type="DNA-binding region" description="H-T-H motif" evidence="4">
    <location>
        <begin position="38"/>
        <end position="57"/>
    </location>
</feature>
<keyword evidence="3" id="KW-0804">Transcription</keyword>
<accession>A0A075JHP0</accession>